<comment type="similarity">
    <text evidence="2">Belongs to the bacterial solute-binding protein 8 family.</text>
</comment>
<dbReference type="CDD" id="cd01146">
    <property type="entry name" value="FhuD"/>
    <property type="match status" value="1"/>
</dbReference>
<proteinExistence type="inferred from homology"/>
<evidence type="ECO:0000256" key="4">
    <source>
        <dbReference type="ARBA" id="ARBA00022729"/>
    </source>
</evidence>
<organism evidence="7 8">
    <name type="scientific">Janibacter indicus</name>
    <dbReference type="NCBI Taxonomy" id="857417"/>
    <lineage>
        <taxon>Bacteria</taxon>
        <taxon>Bacillati</taxon>
        <taxon>Actinomycetota</taxon>
        <taxon>Actinomycetes</taxon>
        <taxon>Micrococcales</taxon>
        <taxon>Intrasporangiaceae</taxon>
        <taxon>Janibacter</taxon>
    </lineage>
</organism>
<evidence type="ECO:0000256" key="2">
    <source>
        <dbReference type="ARBA" id="ARBA00008814"/>
    </source>
</evidence>
<feature type="domain" description="Fe/B12 periplasmic-binding" evidence="6">
    <location>
        <begin position="61"/>
        <end position="336"/>
    </location>
</feature>
<evidence type="ECO:0000256" key="3">
    <source>
        <dbReference type="ARBA" id="ARBA00022448"/>
    </source>
</evidence>
<protein>
    <submittedName>
        <fullName evidence="7">Iron complex transport system substrate-binding protein</fullName>
    </submittedName>
</protein>
<evidence type="ECO:0000259" key="6">
    <source>
        <dbReference type="PROSITE" id="PS50983"/>
    </source>
</evidence>
<dbReference type="EMBL" id="FWXN01000011">
    <property type="protein sequence ID" value="SMC84682.1"/>
    <property type="molecule type" value="Genomic_DNA"/>
</dbReference>
<dbReference type="Proteomes" id="UP000192634">
    <property type="component" value="Unassembled WGS sequence"/>
</dbReference>
<feature type="signal peptide" evidence="5">
    <location>
        <begin position="1"/>
        <end position="23"/>
    </location>
</feature>
<dbReference type="Pfam" id="PF01497">
    <property type="entry name" value="Peripla_BP_2"/>
    <property type="match status" value="1"/>
</dbReference>
<dbReference type="GO" id="GO:0030288">
    <property type="term" value="C:outer membrane-bounded periplasmic space"/>
    <property type="evidence" value="ECO:0007669"/>
    <property type="project" value="TreeGrafter"/>
</dbReference>
<dbReference type="PANTHER" id="PTHR30532">
    <property type="entry name" value="IRON III DICITRATE-BINDING PERIPLASMIC PROTEIN"/>
    <property type="match status" value="1"/>
</dbReference>
<evidence type="ECO:0000256" key="1">
    <source>
        <dbReference type="ARBA" id="ARBA00004196"/>
    </source>
</evidence>
<dbReference type="RefSeq" id="WP_084452331.1">
    <property type="nucleotide sequence ID" value="NZ_FWXN01000011.1"/>
</dbReference>
<dbReference type="OrthoDB" id="1846031at2"/>
<feature type="chain" id="PRO_5038697788" evidence="5">
    <location>
        <begin position="24"/>
        <end position="342"/>
    </location>
</feature>
<evidence type="ECO:0000256" key="5">
    <source>
        <dbReference type="SAM" id="SignalP"/>
    </source>
</evidence>
<keyword evidence="3" id="KW-0813">Transport</keyword>
<dbReference type="AlphaFoldDB" id="A0A1W2CIH7"/>
<evidence type="ECO:0000313" key="8">
    <source>
        <dbReference type="Proteomes" id="UP000192634"/>
    </source>
</evidence>
<gene>
    <name evidence="7" type="ORF">SAMN06296429_111158</name>
</gene>
<sequence length="342" mass="36618">MPLTRLRATGAATLLTAALALSACGSDSGSDADATSGGDGAFPVSIKSSLGTAEITEKPEKVVTLGQGSTETSIALGTIPVGMEEYAWAADKSGYTPWVNEAVKDEGGELPEFVGAGEELDMEKIVELEPDVILAPWSGITQEQYDSLSEIAPTVAYPDQAWSIDWDEQIEIIGQALGQEDDAAKLVTDLEKQLADEAKKHPDWKNYTFSYVYTTPDTLGVFKPTEQRADMVRKLGLKSDPAVDKMKETEGTDSAVIGYENADKLNDSDLIFTFYSDPKAKKQAMSNKLYASIPAIKAGAVVSSDDNSFVTASSMINPLTVPYALETYPEMIDAAIAKADTK</sequence>
<dbReference type="PROSITE" id="PS50983">
    <property type="entry name" value="FE_B12_PBP"/>
    <property type="match status" value="1"/>
</dbReference>
<dbReference type="InterPro" id="IPR002491">
    <property type="entry name" value="ABC_transptr_periplasmic_BD"/>
</dbReference>
<comment type="subcellular location">
    <subcellularLocation>
        <location evidence="1">Cell envelope</location>
    </subcellularLocation>
</comment>
<dbReference type="PANTHER" id="PTHR30532:SF1">
    <property type="entry name" value="IRON(3+)-HYDROXAMATE-BINDING PROTEIN FHUD"/>
    <property type="match status" value="1"/>
</dbReference>
<dbReference type="SUPFAM" id="SSF53807">
    <property type="entry name" value="Helical backbone' metal receptor"/>
    <property type="match status" value="1"/>
</dbReference>
<dbReference type="Gene3D" id="3.40.50.1980">
    <property type="entry name" value="Nitrogenase molybdenum iron protein domain"/>
    <property type="match status" value="2"/>
</dbReference>
<reference evidence="7 8" key="1">
    <citation type="submission" date="2017-04" db="EMBL/GenBank/DDBJ databases">
        <authorList>
            <person name="Afonso C.L."/>
            <person name="Miller P.J."/>
            <person name="Scott M.A."/>
            <person name="Spackman E."/>
            <person name="Goraichik I."/>
            <person name="Dimitrov K.M."/>
            <person name="Suarez D.L."/>
            <person name="Swayne D.E."/>
        </authorList>
    </citation>
    <scope>NUCLEOTIDE SEQUENCE [LARGE SCALE GENOMIC DNA]</scope>
    <source>
        <strain evidence="7 8">CGMCC 1.12511</strain>
    </source>
</reference>
<keyword evidence="4 5" id="KW-0732">Signal</keyword>
<dbReference type="InterPro" id="IPR051313">
    <property type="entry name" value="Bact_iron-sidero_bind"/>
</dbReference>
<name>A0A1W2CIH7_9MICO</name>
<accession>A0A1W2CIH7</accession>
<dbReference type="GO" id="GO:1901678">
    <property type="term" value="P:iron coordination entity transport"/>
    <property type="evidence" value="ECO:0007669"/>
    <property type="project" value="UniProtKB-ARBA"/>
</dbReference>
<dbReference type="PROSITE" id="PS51257">
    <property type="entry name" value="PROKAR_LIPOPROTEIN"/>
    <property type="match status" value="1"/>
</dbReference>
<evidence type="ECO:0000313" key="7">
    <source>
        <dbReference type="EMBL" id="SMC84682.1"/>
    </source>
</evidence>